<feature type="domain" description="Fe/B12 periplasmic-binding" evidence="2">
    <location>
        <begin position="68"/>
        <end position="371"/>
    </location>
</feature>
<dbReference type="InterPro" id="IPR050902">
    <property type="entry name" value="ABC_Transporter_SBP"/>
</dbReference>
<protein>
    <submittedName>
        <fullName evidence="3">Corrinoid ABC transporter substrate-binding protein</fullName>
    </submittedName>
</protein>
<reference evidence="3 4" key="1">
    <citation type="submission" date="2016-07" db="EMBL/GenBank/DDBJ databases">
        <title>Draft Genome Sequence of Methylobrevis pamukkalensis PK2.</title>
        <authorList>
            <person name="Vasilenko O.V."/>
            <person name="Doronina N.V."/>
            <person name="Shmareva M.N."/>
            <person name="Tarlachkov S.V."/>
            <person name="Mustakhimov I."/>
            <person name="Trotsenko Y.A."/>
        </authorList>
    </citation>
    <scope>NUCLEOTIDE SEQUENCE [LARGE SCALE GENOMIC DNA]</scope>
    <source>
        <strain evidence="3 4">PK2</strain>
    </source>
</reference>
<keyword evidence="1" id="KW-0472">Membrane</keyword>
<keyword evidence="4" id="KW-1185">Reference proteome</keyword>
<dbReference type="Proteomes" id="UP000094622">
    <property type="component" value="Unassembled WGS sequence"/>
</dbReference>
<evidence type="ECO:0000313" key="4">
    <source>
        <dbReference type="Proteomes" id="UP000094622"/>
    </source>
</evidence>
<dbReference type="SUPFAM" id="SSF53807">
    <property type="entry name" value="Helical backbone' metal receptor"/>
    <property type="match status" value="1"/>
</dbReference>
<gene>
    <name evidence="3" type="ORF">A6302_01920</name>
</gene>
<dbReference type="PROSITE" id="PS50983">
    <property type="entry name" value="FE_B12_PBP"/>
    <property type="match status" value="1"/>
</dbReference>
<name>A0A1E3H380_9HYPH</name>
<dbReference type="Gene3D" id="3.40.50.1980">
    <property type="entry name" value="Nitrogenase molybdenum iron protein domain"/>
    <property type="match status" value="2"/>
</dbReference>
<sequence>MDGPVARHPVARPRPARQFVAPAIPDMERRVRISGVLTMLLLSLLVLAMPATARDTAFPRVVTDVVGREVRIEAAPQRILLAEGIQLLSLGLVAPDPTERLAMIGRDLEAFDPGLHAMLLRAFPRLGDLPTIGDDGAGLPIESALAARPDLVILSRWQYDKAAGLVDEFTALGVPVVVIDFFAEPIANTPKSLALLGDLLGHPERAKAYTDFYGAHLAKVGELTAGLDRPSVLVHAYPGTWACCWSAGRTGFGEFLEIAGGRNIGADLLPNELGGPLAPEYVLVADPDVYVATGISGGAGSDGVVLGAGIAPDEARAGLARVALMPTVADLRAVRKGRAHAVWNFFNGSPLNILAVEALALWLHPELEGKIDPAATLAEIDRRFAATPITGTFWTSLAAGAAP</sequence>
<proteinExistence type="predicted"/>
<accession>A0A1E3H380</accession>
<keyword evidence="1" id="KW-1133">Transmembrane helix</keyword>
<keyword evidence="1" id="KW-0812">Transmembrane</keyword>
<evidence type="ECO:0000256" key="1">
    <source>
        <dbReference type="SAM" id="Phobius"/>
    </source>
</evidence>
<dbReference type="PANTHER" id="PTHR30535:SF34">
    <property type="entry name" value="MOLYBDATE-BINDING PROTEIN MOLA"/>
    <property type="match status" value="1"/>
</dbReference>
<comment type="caution">
    <text evidence="3">The sequence shown here is derived from an EMBL/GenBank/DDBJ whole genome shotgun (WGS) entry which is preliminary data.</text>
</comment>
<evidence type="ECO:0000313" key="3">
    <source>
        <dbReference type="EMBL" id="ODN70760.1"/>
    </source>
</evidence>
<evidence type="ECO:0000259" key="2">
    <source>
        <dbReference type="PROSITE" id="PS50983"/>
    </source>
</evidence>
<organism evidence="3 4">
    <name type="scientific">Methylobrevis pamukkalensis</name>
    <dbReference type="NCBI Taxonomy" id="1439726"/>
    <lineage>
        <taxon>Bacteria</taxon>
        <taxon>Pseudomonadati</taxon>
        <taxon>Pseudomonadota</taxon>
        <taxon>Alphaproteobacteria</taxon>
        <taxon>Hyphomicrobiales</taxon>
        <taxon>Pleomorphomonadaceae</taxon>
        <taxon>Methylobrevis</taxon>
    </lineage>
</organism>
<feature type="transmembrane region" description="Helical" evidence="1">
    <location>
        <begin position="33"/>
        <end position="53"/>
    </location>
</feature>
<dbReference type="PANTHER" id="PTHR30535">
    <property type="entry name" value="VITAMIN B12-BINDING PROTEIN"/>
    <property type="match status" value="1"/>
</dbReference>
<dbReference type="EMBL" id="MCRJ01000040">
    <property type="protein sequence ID" value="ODN70760.1"/>
    <property type="molecule type" value="Genomic_DNA"/>
</dbReference>
<dbReference type="AlphaFoldDB" id="A0A1E3H380"/>
<dbReference type="InterPro" id="IPR002491">
    <property type="entry name" value="ABC_transptr_periplasmic_BD"/>
</dbReference>
<dbReference type="Pfam" id="PF01497">
    <property type="entry name" value="Peripla_BP_2"/>
    <property type="match status" value="1"/>
</dbReference>